<evidence type="ECO:0000256" key="3">
    <source>
        <dbReference type="ARBA" id="ARBA00022448"/>
    </source>
</evidence>
<dbReference type="Gene3D" id="2.170.130.10">
    <property type="entry name" value="TonB-dependent receptor, plug domain"/>
    <property type="match status" value="1"/>
</dbReference>
<feature type="domain" description="TonB-dependent receptor plug" evidence="18">
    <location>
        <begin position="144"/>
        <end position="238"/>
    </location>
</feature>
<keyword evidence="8" id="KW-0408">Iron</keyword>
<organism evidence="19 20">
    <name type="scientific">Paradesertivirga mongoliensis</name>
    <dbReference type="NCBI Taxonomy" id="2100740"/>
    <lineage>
        <taxon>Bacteria</taxon>
        <taxon>Pseudomonadati</taxon>
        <taxon>Bacteroidota</taxon>
        <taxon>Sphingobacteriia</taxon>
        <taxon>Sphingobacteriales</taxon>
        <taxon>Sphingobacteriaceae</taxon>
        <taxon>Paradesertivirga</taxon>
    </lineage>
</organism>
<dbReference type="Proteomes" id="UP001597387">
    <property type="component" value="Unassembled WGS sequence"/>
</dbReference>
<protein>
    <submittedName>
        <fullName evidence="19">TonB-dependent siderophore receptor</fullName>
    </submittedName>
</protein>
<dbReference type="InterPro" id="IPR008969">
    <property type="entry name" value="CarboxyPept-like_regulatory"/>
</dbReference>
<evidence type="ECO:0000256" key="9">
    <source>
        <dbReference type="ARBA" id="ARBA00023065"/>
    </source>
</evidence>
<gene>
    <name evidence="19" type="ORF">ACFSJU_08145</name>
</gene>
<evidence type="ECO:0000256" key="16">
    <source>
        <dbReference type="SAM" id="SignalP"/>
    </source>
</evidence>
<dbReference type="PANTHER" id="PTHR32552">
    <property type="entry name" value="FERRICHROME IRON RECEPTOR-RELATED"/>
    <property type="match status" value="1"/>
</dbReference>
<dbReference type="InterPro" id="IPR036942">
    <property type="entry name" value="Beta-barrel_TonB_sf"/>
</dbReference>
<evidence type="ECO:0000256" key="10">
    <source>
        <dbReference type="ARBA" id="ARBA00023077"/>
    </source>
</evidence>
<evidence type="ECO:0000256" key="4">
    <source>
        <dbReference type="ARBA" id="ARBA00022452"/>
    </source>
</evidence>
<comment type="similarity">
    <text evidence="2 14 15">Belongs to the TonB-dependent receptor family.</text>
</comment>
<dbReference type="Pfam" id="PF00593">
    <property type="entry name" value="TonB_dep_Rec_b-barrel"/>
    <property type="match status" value="1"/>
</dbReference>
<keyword evidence="11 14" id="KW-0472">Membrane</keyword>
<evidence type="ECO:0000256" key="14">
    <source>
        <dbReference type="PROSITE-ProRule" id="PRU01360"/>
    </source>
</evidence>
<dbReference type="InterPro" id="IPR010105">
    <property type="entry name" value="TonB_sidphr_rcpt"/>
</dbReference>
<evidence type="ECO:0000256" key="2">
    <source>
        <dbReference type="ARBA" id="ARBA00009810"/>
    </source>
</evidence>
<dbReference type="PANTHER" id="PTHR32552:SF68">
    <property type="entry name" value="FERRICHROME OUTER MEMBRANE TRANSPORTER_PHAGE RECEPTOR"/>
    <property type="match status" value="1"/>
</dbReference>
<dbReference type="Pfam" id="PF07715">
    <property type="entry name" value="Plug"/>
    <property type="match status" value="1"/>
</dbReference>
<keyword evidence="12 19" id="KW-0675">Receptor</keyword>
<dbReference type="SUPFAM" id="SSF49464">
    <property type="entry name" value="Carboxypeptidase regulatory domain-like"/>
    <property type="match status" value="1"/>
</dbReference>
<dbReference type="InterPro" id="IPR000531">
    <property type="entry name" value="Beta-barrel_TonB"/>
</dbReference>
<reference evidence="20" key="1">
    <citation type="journal article" date="2019" name="Int. J. Syst. Evol. Microbiol.">
        <title>The Global Catalogue of Microorganisms (GCM) 10K type strain sequencing project: providing services to taxonomists for standard genome sequencing and annotation.</title>
        <authorList>
            <consortium name="The Broad Institute Genomics Platform"/>
            <consortium name="The Broad Institute Genome Sequencing Center for Infectious Disease"/>
            <person name="Wu L."/>
            <person name="Ma J."/>
        </authorList>
    </citation>
    <scope>NUCLEOTIDE SEQUENCE [LARGE SCALE GENOMIC DNA]</scope>
    <source>
        <strain evidence="20">KCTC 42217</strain>
    </source>
</reference>
<evidence type="ECO:0000313" key="20">
    <source>
        <dbReference type="Proteomes" id="UP001597387"/>
    </source>
</evidence>
<dbReference type="InterPro" id="IPR039426">
    <property type="entry name" value="TonB-dep_rcpt-like"/>
</dbReference>
<dbReference type="NCBIfam" id="TIGR01783">
    <property type="entry name" value="TonB-siderophor"/>
    <property type="match status" value="1"/>
</dbReference>
<dbReference type="PROSITE" id="PS52016">
    <property type="entry name" value="TONB_DEPENDENT_REC_3"/>
    <property type="match status" value="1"/>
</dbReference>
<name>A0ABW4ZLD9_9SPHI</name>
<evidence type="ECO:0000256" key="11">
    <source>
        <dbReference type="ARBA" id="ARBA00023136"/>
    </source>
</evidence>
<sequence>MYFHIPLNVRSLKALTCFLVLFHLSAISQTKKFGEVKGTVKTSDGKPAEFVNIGLKGDRGTIVDAKGSYQLKNITPGTYVIVASYVGLVSQSHEVVVSANQSTIVDFTLNEDNEQLKEVVVRGNSNKFARKESAFVSKMQLDNLENPQVYHVVSKELLQEQLIFSVDDAINNTPGIQKMWEATGRGGDGGSYYNSRGFIVQSGLRNGIAGMVTNQIDAINLEKLEVIKGPSATLFGSKLTSYGGLLNRVTKKPFNSFATEVTLGAGSYDFNRISVDLNTPVDKSGKLMFRLNTAYNYEGTFQQQGFDRSWAATPSLLYQPSDRLSINLDAELYDGRKIGKQMLFFYYPAAQLGASSPDQLNLDYEKSYMGDGLSQKSRSANVFGQINYKLSGNWTSSTNLTSSNSFSNGFSPYFYLVPDNEITGKLADAGKANYLARADQSTDDSKNTVFEVQQIFNGDFKFGSLRNRVVLGLDYFRINSNQHFFYSNFDVAPLNDENFDYSTFNGESMQGVYSTTTPGTYPIVNKINTYSAFVSNVLNLTDNLNILTALRVDRFENKGGREGGDLEPFSQTAFSPKFGVVYQPIKNKLSLFANYQNGFNNKGIYQTIPDGPPINAKPEQANQFEGGLKVNALQGKLSGTVSYYSIQVKDILRAGLEANTQIQDGTQLSKGIEFDFIANPVSGLNLIAGFSYNDSKLEKADEDVNGRRPATASSPYLANLWVSYRLPQTSIKGLGAGFGLNYASDNKILNSASMGEFTLPAYTILGATLFYDQPKYRIGLKANNLTNERYYIGYTTMNPQKLRNFAASVSYKF</sequence>
<dbReference type="CDD" id="cd01347">
    <property type="entry name" value="ligand_gated_channel"/>
    <property type="match status" value="1"/>
</dbReference>
<comment type="caution">
    <text evidence="19">The sequence shown here is derived from an EMBL/GenBank/DDBJ whole genome shotgun (WGS) entry which is preliminary data.</text>
</comment>
<keyword evidence="20" id="KW-1185">Reference proteome</keyword>
<keyword evidence="6 14" id="KW-0812">Transmembrane</keyword>
<dbReference type="Gene3D" id="2.60.40.1120">
    <property type="entry name" value="Carboxypeptidase-like, regulatory domain"/>
    <property type="match status" value="1"/>
</dbReference>
<keyword evidence="5" id="KW-0410">Iron transport</keyword>
<evidence type="ECO:0000259" key="18">
    <source>
        <dbReference type="Pfam" id="PF07715"/>
    </source>
</evidence>
<dbReference type="InterPro" id="IPR012910">
    <property type="entry name" value="Plug_dom"/>
</dbReference>
<evidence type="ECO:0000256" key="7">
    <source>
        <dbReference type="ARBA" id="ARBA00022729"/>
    </source>
</evidence>
<evidence type="ECO:0000256" key="12">
    <source>
        <dbReference type="ARBA" id="ARBA00023170"/>
    </source>
</evidence>
<keyword evidence="13 14" id="KW-0998">Cell outer membrane</keyword>
<feature type="domain" description="TonB-dependent receptor-like beta-barrel" evidence="17">
    <location>
        <begin position="431"/>
        <end position="785"/>
    </location>
</feature>
<keyword evidence="9" id="KW-0406">Ion transport</keyword>
<feature type="chain" id="PRO_5046833679" evidence="16">
    <location>
        <begin position="29"/>
        <end position="813"/>
    </location>
</feature>
<keyword evidence="10 15" id="KW-0798">TonB box</keyword>
<dbReference type="SUPFAM" id="SSF56935">
    <property type="entry name" value="Porins"/>
    <property type="match status" value="1"/>
</dbReference>
<keyword evidence="3 14" id="KW-0813">Transport</keyword>
<evidence type="ECO:0000256" key="6">
    <source>
        <dbReference type="ARBA" id="ARBA00022692"/>
    </source>
</evidence>
<dbReference type="EMBL" id="JBHUHZ010000001">
    <property type="protein sequence ID" value="MFD2162361.1"/>
    <property type="molecule type" value="Genomic_DNA"/>
</dbReference>
<evidence type="ECO:0000259" key="17">
    <source>
        <dbReference type="Pfam" id="PF00593"/>
    </source>
</evidence>
<keyword evidence="4 14" id="KW-1134">Transmembrane beta strand</keyword>
<evidence type="ECO:0000256" key="8">
    <source>
        <dbReference type="ARBA" id="ARBA00023004"/>
    </source>
</evidence>
<proteinExistence type="inferred from homology"/>
<comment type="subcellular location">
    <subcellularLocation>
        <location evidence="1 14">Cell outer membrane</location>
        <topology evidence="1 14">Multi-pass membrane protein</topology>
    </subcellularLocation>
</comment>
<dbReference type="Pfam" id="PF13715">
    <property type="entry name" value="CarbopepD_reg_2"/>
    <property type="match status" value="1"/>
</dbReference>
<feature type="signal peptide" evidence="16">
    <location>
        <begin position="1"/>
        <end position="28"/>
    </location>
</feature>
<dbReference type="Gene3D" id="2.40.170.20">
    <property type="entry name" value="TonB-dependent receptor, beta-barrel domain"/>
    <property type="match status" value="1"/>
</dbReference>
<evidence type="ECO:0000256" key="1">
    <source>
        <dbReference type="ARBA" id="ARBA00004571"/>
    </source>
</evidence>
<dbReference type="RefSeq" id="WP_255903768.1">
    <property type="nucleotide sequence ID" value="NZ_JAFMZO010000003.1"/>
</dbReference>
<dbReference type="InterPro" id="IPR037066">
    <property type="entry name" value="Plug_dom_sf"/>
</dbReference>
<evidence type="ECO:0000256" key="13">
    <source>
        <dbReference type="ARBA" id="ARBA00023237"/>
    </source>
</evidence>
<keyword evidence="7 16" id="KW-0732">Signal</keyword>
<evidence type="ECO:0000256" key="5">
    <source>
        <dbReference type="ARBA" id="ARBA00022496"/>
    </source>
</evidence>
<evidence type="ECO:0000313" key="19">
    <source>
        <dbReference type="EMBL" id="MFD2162361.1"/>
    </source>
</evidence>
<evidence type="ECO:0000256" key="15">
    <source>
        <dbReference type="RuleBase" id="RU003357"/>
    </source>
</evidence>
<accession>A0ABW4ZLD9</accession>